<dbReference type="Proteomes" id="UP000216867">
    <property type="component" value="Unassembled WGS sequence"/>
</dbReference>
<dbReference type="Gene3D" id="3.10.170.10">
    <property type="match status" value="1"/>
</dbReference>
<keyword evidence="2" id="KW-0472">Membrane</keyword>
<dbReference type="AlphaFoldDB" id="A0A269Z0M1"/>
<comment type="caution">
    <text evidence="3">The sequence shown here is derived from an EMBL/GenBank/DDBJ whole genome shotgun (WGS) entry which is preliminary data.</text>
</comment>
<feature type="non-terminal residue" evidence="3">
    <location>
        <position position="1"/>
    </location>
</feature>
<proteinExistence type="predicted"/>
<gene>
    <name evidence="3" type="ORF">B8X04_17580</name>
</gene>
<dbReference type="RefSeq" id="WP_141236407.1">
    <property type="nucleotide sequence ID" value="NZ_NCWY01000123.1"/>
</dbReference>
<feature type="transmembrane region" description="Helical" evidence="2">
    <location>
        <begin position="67"/>
        <end position="86"/>
    </location>
</feature>
<name>A0A269Z0M1_9MICO</name>
<evidence type="ECO:0000256" key="2">
    <source>
        <dbReference type="SAM" id="Phobius"/>
    </source>
</evidence>
<protein>
    <submittedName>
        <fullName evidence="3">Uncharacterized protein</fullName>
    </submittedName>
</protein>
<sequence>GAPGIKLDQEASPAGGHTVPKDKHRGDGPYNQDTFYFETRGNNVLAQDNPDGGNSMDGFRANGGDEMAFEFPIHMVGPLFLFLLIIRH</sequence>
<dbReference type="EMBL" id="NCWY01000123">
    <property type="protein sequence ID" value="PAK91334.1"/>
    <property type="molecule type" value="Genomic_DNA"/>
</dbReference>
<accession>A0A269Z0M1</accession>
<keyword evidence="2" id="KW-0812">Transmembrane</keyword>
<reference evidence="3 4" key="1">
    <citation type="submission" date="2017-04" db="EMBL/GenBank/DDBJ databases">
        <title>Kefir bacterial isolates.</title>
        <authorList>
            <person name="Kim Y."/>
            <person name="Blasche S."/>
            <person name="Patil K.R."/>
        </authorList>
    </citation>
    <scope>NUCLEOTIDE SEQUENCE [LARGE SCALE GENOMIC DNA]</scope>
    <source>
        <strain evidence="3 4">OG2</strain>
    </source>
</reference>
<evidence type="ECO:0000256" key="1">
    <source>
        <dbReference type="SAM" id="MobiDB-lite"/>
    </source>
</evidence>
<keyword evidence="2" id="KW-1133">Transmembrane helix</keyword>
<evidence type="ECO:0000313" key="4">
    <source>
        <dbReference type="Proteomes" id="UP000216867"/>
    </source>
</evidence>
<organism evidence="3 4">
    <name type="scientific">Brevibacterium casei</name>
    <dbReference type="NCBI Taxonomy" id="33889"/>
    <lineage>
        <taxon>Bacteria</taxon>
        <taxon>Bacillati</taxon>
        <taxon>Actinomycetota</taxon>
        <taxon>Actinomycetes</taxon>
        <taxon>Micrococcales</taxon>
        <taxon>Brevibacteriaceae</taxon>
        <taxon>Brevibacterium</taxon>
    </lineage>
</organism>
<evidence type="ECO:0000313" key="3">
    <source>
        <dbReference type="EMBL" id="PAK91334.1"/>
    </source>
</evidence>
<feature type="region of interest" description="Disordered" evidence="1">
    <location>
        <begin position="1"/>
        <end position="33"/>
    </location>
</feature>